<name>C5KI12_PERM5</name>
<reference evidence="1 2" key="1">
    <citation type="submission" date="2008-07" db="EMBL/GenBank/DDBJ databases">
        <authorList>
            <person name="El-Sayed N."/>
            <person name="Caler E."/>
            <person name="Inman J."/>
            <person name="Amedeo P."/>
            <person name="Hass B."/>
            <person name="Wortman J."/>
        </authorList>
    </citation>
    <scope>NUCLEOTIDE SEQUENCE [LARGE SCALE GENOMIC DNA]</scope>
    <source>
        <strain evidence="2">ATCC 50983 / TXsc</strain>
    </source>
</reference>
<dbReference type="InParanoid" id="C5KI12"/>
<dbReference type="RefSeq" id="XP_002784428.1">
    <property type="nucleotide sequence ID" value="XM_002784382.1"/>
</dbReference>
<protein>
    <submittedName>
        <fullName evidence="1">Uncharacterized protein</fullName>
    </submittedName>
</protein>
<dbReference type="GeneID" id="9061362"/>
<evidence type="ECO:0000313" key="1">
    <source>
        <dbReference type="EMBL" id="EER16224.1"/>
    </source>
</evidence>
<dbReference type="AlphaFoldDB" id="C5KI12"/>
<dbReference type="EMBL" id="GG673069">
    <property type="protein sequence ID" value="EER16224.1"/>
    <property type="molecule type" value="Genomic_DNA"/>
</dbReference>
<sequence>MASSIIHGGFTILMTVFGRAYGGNAACHVLYLPDRNTPVDRDLFEKHKESFNGYLAHVEPSSAAGAVRATCPKIEFEMLAPPHPQTQWFTITPSPHYPGQPGYTDPTDQQLINSLAYITGRINRIANRIPLQSIFLIGVYSGAAIAIQAV</sequence>
<dbReference type="Proteomes" id="UP000007800">
    <property type="component" value="Unassembled WGS sequence"/>
</dbReference>
<keyword evidence="2" id="KW-1185">Reference proteome</keyword>
<accession>C5KI12</accession>
<gene>
    <name evidence="1" type="ORF">Pmar_PMAR003687</name>
</gene>
<organism evidence="2">
    <name type="scientific">Perkinsus marinus (strain ATCC 50983 / TXsc)</name>
    <dbReference type="NCBI Taxonomy" id="423536"/>
    <lineage>
        <taxon>Eukaryota</taxon>
        <taxon>Sar</taxon>
        <taxon>Alveolata</taxon>
        <taxon>Perkinsozoa</taxon>
        <taxon>Perkinsea</taxon>
        <taxon>Perkinsida</taxon>
        <taxon>Perkinsidae</taxon>
        <taxon>Perkinsus</taxon>
    </lineage>
</organism>
<evidence type="ECO:0000313" key="2">
    <source>
        <dbReference type="Proteomes" id="UP000007800"/>
    </source>
</evidence>
<proteinExistence type="predicted"/>